<dbReference type="GO" id="GO:0008270">
    <property type="term" value="F:zinc ion binding"/>
    <property type="evidence" value="ECO:0007669"/>
    <property type="project" value="UniProtKB-UniRule"/>
</dbReference>
<keyword evidence="3 12" id="KW-1003">Cell membrane</keyword>
<dbReference type="EMBL" id="MEWR01000008">
    <property type="protein sequence ID" value="OGC82314.1"/>
    <property type="molecule type" value="Genomic_DNA"/>
</dbReference>
<evidence type="ECO:0000313" key="15">
    <source>
        <dbReference type="Proteomes" id="UP000177614"/>
    </source>
</evidence>
<evidence type="ECO:0000259" key="13">
    <source>
        <dbReference type="Pfam" id="PF01435"/>
    </source>
</evidence>
<dbReference type="Pfam" id="PF01435">
    <property type="entry name" value="Peptidase_M48"/>
    <property type="match status" value="1"/>
</dbReference>
<evidence type="ECO:0000256" key="9">
    <source>
        <dbReference type="ARBA" id="ARBA00022989"/>
    </source>
</evidence>
<keyword evidence="7 12" id="KW-0378">Hydrolase</keyword>
<name>A0A1F4XL53_9BACT</name>
<feature type="transmembrane region" description="Helical" evidence="12">
    <location>
        <begin position="194"/>
        <end position="216"/>
    </location>
</feature>
<evidence type="ECO:0000256" key="6">
    <source>
        <dbReference type="ARBA" id="ARBA00022723"/>
    </source>
</evidence>
<accession>A0A1F4XL53</accession>
<evidence type="ECO:0000256" key="12">
    <source>
        <dbReference type="HAMAP-Rule" id="MF_00188"/>
    </source>
</evidence>
<keyword evidence="10 12" id="KW-0482">Metalloprotease</keyword>
<keyword evidence="9 12" id="KW-1133">Transmembrane helix</keyword>
<comment type="caution">
    <text evidence="14">The sequence shown here is derived from an EMBL/GenBank/DDBJ whole genome shotgun (WGS) entry which is preliminary data.</text>
</comment>
<evidence type="ECO:0000256" key="4">
    <source>
        <dbReference type="ARBA" id="ARBA00022670"/>
    </source>
</evidence>
<comment type="subcellular location">
    <subcellularLocation>
        <location evidence="1 12">Cell membrane</location>
        <topology evidence="1 12">Multi-pass membrane protein</topology>
    </subcellularLocation>
</comment>
<feature type="domain" description="Peptidase M48" evidence="13">
    <location>
        <begin position="77"/>
        <end position="293"/>
    </location>
</feature>
<feature type="active site" evidence="12">
    <location>
        <position position="144"/>
    </location>
</feature>
<keyword evidence="6 12" id="KW-0479">Metal-binding</keyword>
<dbReference type="GO" id="GO:0006508">
    <property type="term" value="P:proteolysis"/>
    <property type="evidence" value="ECO:0007669"/>
    <property type="project" value="UniProtKB-KW"/>
</dbReference>
<protein>
    <recommendedName>
        <fullName evidence="12">Protease HtpX homolog</fullName>
        <ecNumber evidence="12">3.4.24.-</ecNumber>
    </recommendedName>
</protein>
<gene>
    <name evidence="12" type="primary">htpX</name>
    <name evidence="14" type="ORF">A2V81_02150</name>
</gene>
<dbReference type="STRING" id="1817814.A2V81_02150"/>
<feature type="transmembrane region" description="Helical" evidence="12">
    <location>
        <begin position="153"/>
        <end position="174"/>
    </location>
</feature>
<dbReference type="GO" id="GO:0004222">
    <property type="term" value="F:metalloendopeptidase activity"/>
    <property type="evidence" value="ECO:0007669"/>
    <property type="project" value="UniProtKB-UniRule"/>
</dbReference>
<dbReference type="PANTHER" id="PTHR43221">
    <property type="entry name" value="PROTEASE HTPX"/>
    <property type="match status" value="1"/>
</dbReference>
<keyword evidence="8 12" id="KW-0862">Zinc</keyword>
<feature type="transmembrane region" description="Helical" evidence="12">
    <location>
        <begin position="44"/>
        <end position="68"/>
    </location>
</feature>
<evidence type="ECO:0000313" key="14">
    <source>
        <dbReference type="EMBL" id="OGC82314.1"/>
    </source>
</evidence>
<dbReference type="InterPro" id="IPR050083">
    <property type="entry name" value="HtpX_protease"/>
</dbReference>
<evidence type="ECO:0000256" key="7">
    <source>
        <dbReference type="ARBA" id="ARBA00022801"/>
    </source>
</evidence>
<evidence type="ECO:0000256" key="10">
    <source>
        <dbReference type="ARBA" id="ARBA00023049"/>
    </source>
</evidence>
<comment type="cofactor">
    <cofactor evidence="12">
        <name>Zn(2+)</name>
        <dbReference type="ChEBI" id="CHEBI:29105"/>
    </cofactor>
    <text evidence="12">Binds 1 zinc ion per subunit.</text>
</comment>
<dbReference type="InterPro" id="IPR001915">
    <property type="entry name" value="Peptidase_M48"/>
</dbReference>
<feature type="binding site" evidence="12">
    <location>
        <position position="221"/>
    </location>
    <ligand>
        <name>Zn(2+)</name>
        <dbReference type="ChEBI" id="CHEBI:29105"/>
        <note>catalytic</note>
    </ligand>
</feature>
<keyword evidence="4 12" id="KW-0645">Protease</keyword>
<dbReference type="GO" id="GO:0005886">
    <property type="term" value="C:plasma membrane"/>
    <property type="evidence" value="ECO:0007669"/>
    <property type="project" value="UniProtKB-SubCell"/>
</dbReference>
<dbReference type="EC" id="3.4.24.-" evidence="12"/>
<keyword evidence="11 12" id="KW-0472">Membrane</keyword>
<dbReference type="CDD" id="cd07340">
    <property type="entry name" value="M48B_Htpx_like"/>
    <property type="match status" value="1"/>
</dbReference>
<dbReference type="AlphaFoldDB" id="A0A1F4XL53"/>
<comment type="similarity">
    <text evidence="2 12">Belongs to the peptidase M48B family.</text>
</comment>
<evidence type="ECO:0000256" key="5">
    <source>
        <dbReference type="ARBA" id="ARBA00022692"/>
    </source>
</evidence>
<dbReference type="HAMAP" id="MF_00188">
    <property type="entry name" value="Pept_M48_protease_HtpX"/>
    <property type="match status" value="1"/>
</dbReference>
<evidence type="ECO:0000256" key="8">
    <source>
        <dbReference type="ARBA" id="ARBA00022833"/>
    </source>
</evidence>
<dbReference type="Proteomes" id="UP000177614">
    <property type="component" value="Unassembled WGS sequence"/>
</dbReference>
<feature type="binding site" evidence="12">
    <location>
        <position position="143"/>
    </location>
    <ligand>
        <name>Zn(2+)</name>
        <dbReference type="ChEBI" id="CHEBI:29105"/>
        <note>catalytic</note>
    </ligand>
</feature>
<evidence type="ECO:0000256" key="11">
    <source>
        <dbReference type="ARBA" id="ARBA00023136"/>
    </source>
</evidence>
<evidence type="ECO:0000256" key="3">
    <source>
        <dbReference type="ARBA" id="ARBA00022475"/>
    </source>
</evidence>
<organism evidence="14 15">
    <name type="scientific">Candidatus Abawacabacteria bacterium RBG_16_42_10</name>
    <dbReference type="NCBI Taxonomy" id="1817814"/>
    <lineage>
        <taxon>Bacteria</taxon>
        <taxon>Candidatus Abawacaibacteriota</taxon>
    </lineage>
</organism>
<keyword evidence="5 12" id="KW-0812">Transmembrane</keyword>
<proteinExistence type="inferred from homology"/>
<evidence type="ECO:0000256" key="1">
    <source>
        <dbReference type="ARBA" id="ARBA00004651"/>
    </source>
</evidence>
<feature type="binding site" evidence="12">
    <location>
        <position position="147"/>
    </location>
    <ligand>
        <name>Zn(2+)</name>
        <dbReference type="ChEBI" id="CHEBI:29105"/>
        <note>catalytic</note>
    </ligand>
</feature>
<dbReference type="Gene3D" id="3.30.2010.10">
    <property type="entry name" value="Metalloproteases ('zincins'), catalytic domain"/>
    <property type="match status" value="1"/>
</dbReference>
<dbReference type="PANTHER" id="PTHR43221:SF1">
    <property type="entry name" value="PROTEASE HTPX"/>
    <property type="match status" value="1"/>
</dbReference>
<evidence type="ECO:0000256" key="2">
    <source>
        <dbReference type="ARBA" id="ARBA00009779"/>
    </source>
</evidence>
<reference evidence="14 15" key="1">
    <citation type="journal article" date="2016" name="Nat. Commun.">
        <title>Thousands of microbial genomes shed light on interconnected biogeochemical processes in an aquifer system.</title>
        <authorList>
            <person name="Anantharaman K."/>
            <person name="Brown C.T."/>
            <person name="Hug L.A."/>
            <person name="Sharon I."/>
            <person name="Castelle C.J."/>
            <person name="Probst A.J."/>
            <person name="Thomas B.C."/>
            <person name="Singh A."/>
            <person name="Wilkins M.J."/>
            <person name="Karaoz U."/>
            <person name="Brodie E.L."/>
            <person name="Williams K.H."/>
            <person name="Hubbard S.S."/>
            <person name="Banfield J.F."/>
        </authorList>
    </citation>
    <scope>NUCLEOTIDE SEQUENCE [LARGE SCALE GENOMIC DNA]</scope>
</reference>
<sequence>MTTYTHIARNKFRSFFLIFVFMGFIVLLGYAYGAVYGNVRESMIIALGIALFSTFFSYFFSDSIALAVNGAHKIEEKDDPELFHLVENTAKVADIPMPRVYMINDPSPNAFATGRNPHHAAIAVTTGLRQLLSKSELEGVLAHELSHIKNYDILFMTLVAVMVGTITMLADWFIRFGFMGGRGRERQGSANLVFVIIGIVLIILSPIIATLIQLAISRKREYLADSSGALLTRYPEGLANALEKIKSYGRPMLHANHATAHLFIANPLKVGKLNKLFATHPPIDDRIKTLREMNI</sequence>
<feature type="transmembrane region" description="Helical" evidence="12">
    <location>
        <begin position="12"/>
        <end position="32"/>
    </location>
</feature>
<dbReference type="InterPro" id="IPR022919">
    <property type="entry name" value="Pept_M48_protease_HtpX"/>
</dbReference>